<keyword evidence="4" id="KW-1185">Reference proteome</keyword>
<sequence>MSNEFPPPKQYDTFAQSYESIECLPISRIESALIDSALGDCTGLSILDLGGGSGMHARRAVAQANAASVDVVDISKEMLRVGQSTTSPNSDRIRWLEADVSKPLSPTLGLKEGGYDVVMANWVFDHATSEEALTGMWANIVQSLKPGGKFLGVRVLFPESEYITKGKYGVTFTKREEIAGGWKYEIGCLTDPPFSFWSTSMRSTLDLDHEIPKRLGLDQFEVVDYQETELVKSDPGFWEELVRDPSLAVVVARKPEA</sequence>
<name>A0AAV9I1T9_9PEZI</name>
<dbReference type="PANTHER" id="PTHR43591">
    <property type="entry name" value="METHYLTRANSFERASE"/>
    <property type="match status" value="1"/>
</dbReference>
<dbReference type="Pfam" id="PF13649">
    <property type="entry name" value="Methyltransf_25"/>
    <property type="match status" value="1"/>
</dbReference>
<organism evidence="3 4">
    <name type="scientific">Cladorrhinum samala</name>
    <dbReference type="NCBI Taxonomy" id="585594"/>
    <lineage>
        <taxon>Eukaryota</taxon>
        <taxon>Fungi</taxon>
        <taxon>Dikarya</taxon>
        <taxon>Ascomycota</taxon>
        <taxon>Pezizomycotina</taxon>
        <taxon>Sordariomycetes</taxon>
        <taxon>Sordariomycetidae</taxon>
        <taxon>Sordariales</taxon>
        <taxon>Podosporaceae</taxon>
        <taxon>Cladorrhinum</taxon>
    </lineage>
</organism>
<evidence type="ECO:0000256" key="1">
    <source>
        <dbReference type="ARBA" id="ARBA00038158"/>
    </source>
</evidence>
<evidence type="ECO:0000259" key="2">
    <source>
        <dbReference type="Pfam" id="PF13649"/>
    </source>
</evidence>
<evidence type="ECO:0000313" key="4">
    <source>
        <dbReference type="Proteomes" id="UP001321749"/>
    </source>
</evidence>
<dbReference type="AlphaFoldDB" id="A0AAV9I1T9"/>
<dbReference type="Gene3D" id="3.40.50.150">
    <property type="entry name" value="Vaccinia Virus protein VP39"/>
    <property type="match status" value="1"/>
</dbReference>
<dbReference type="EMBL" id="MU864936">
    <property type="protein sequence ID" value="KAK4465823.1"/>
    <property type="molecule type" value="Genomic_DNA"/>
</dbReference>
<feature type="domain" description="Methyltransferase" evidence="2">
    <location>
        <begin position="46"/>
        <end position="148"/>
    </location>
</feature>
<comment type="similarity">
    <text evidence="1">Belongs to the methyltransferase superfamily. LaeA methyltransferase family.</text>
</comment>
<dbReference type="CDD" id="cd02440">
    <property type="entry name" value="AdoMet_MTases"/>
    <property type="match status" value="1"/>
</dbReference>
<accession>A0AAV9I1T9</accession>
<comment type="caution">
    <text evidence="3">The sequence shown here is derived from an EMBL/GenBank/DDBJ whole genome shotgun (WGS) entry which is preliminary data.</text>
</comment>
<dbReference type="PANTHER" id="PTHR43591:SF110">
    <property type="entry name" value="RHODANESE DOMAIN-CONTAINING PROTEIN"/>
    <property type="match status" value="1"/>
</dbReference>
<dbReference type="Proteomes" id="UP001321749">
    <property type="component" value="Unassembled WGS sequence"/>
</dbReference>
<dbReference type="InterPro" id="IPR041698">
    <property type="entry name" value="Methyltransf_25"/>
</dbReference>
<reference evidence="3" key="2">
    <citation type="submission" date="2023-06" db="EMBL/GenBank/DDBJ databases">
        <authorList>
            <consortium name="Lawrence Berkeley National Laboratory"/>
            <person name="Mondo S.J."/>
            <person name="Hensen N."/>
            <person name="Bonometti L."/>
            <person name="Westerberg I."/>
            <person name="Brannstrom I.O."/>
            <person name="Guillou S."/>
            <person name="Cros-Aarteil S."/>
            <person name="Calhoun S."/>
            <person name="Haridas S."/>
            <person name="Kuo A."/>
            <person name="Pangilinan J."/>
            <person name="Riley R."/>
            <person name="Labutti K."/>
            <person name="Andreopoulos B."/>
            <person name="Lipzen A."/>
            <person name="Chen C."/>
            <person name="Yanf M."/>
            <person name="Daum C."/>
            <person name="Ng V."/>
            <person name="Clum A."/>
            <person name="Steindorff A."/>
            <person name="Ohm R."/>
            <person name="Martin F."/>
            <person name="Silar P."/>
            <person name="Natvig D."/>
            <person name="Lalanne C."/>
            <person name="Gautier V."/>
            <person name="Ament-Velasquez S.L."/>
            <person name="Kruys A."/>
            <person name="Hutchinson M.I."/>
            <person name="Powell A.J."/>
            <person name="Barry K."/>
            <person name="Miller A.N."/>
            <person name="Grigoriev I.V."/>
            <person name="Debuchy R."/>
            <person name="Gladieux P."/>
            <person name="Thoren M.H."/>
            <person name="Johannesson H."/>
        </authorList>
    </citation>
    <scope>NUCLEOTIDE SEQUENCE</scope>
    <source>
        <strain evidence="3">PSN324</strain>
    </source>
</reference>
<gene>
    <name evidence="3" type="ORF">QBC42DRAFT_260484</name>
</gene>
<keyword evidence="3" id="KW-0830">Ubiquinone</keyword>
<proteinExistence type="inferred from homology"/>
<evidence type="ECO:0000313" key="3">
    <source>
        <dbReference type="EMBL" id="KAK4465823.1"/>
    </source>
</evidence>
<reference evidence="3" key="1">
    <citation type="journal article" date="2023" name="Mol. Phylogenet. Evol.">
        <title>Genome-scale phylogeny and comparative genomics of the fungal order Sordariales.</title>
        <authorList>
            <person name="Hensen N."/>
            <person name="Bonometti L."/>
            <person name="Westerberg I."/>
            <person name="Brannstrom I.O."/>
            <person name="Guillou S."/>
            <person name="Cros-Aarteil S."/>
            <person name="Calhoun S."/>
            <person name="Haridas S."/>
            <person name="Kuo A."/>
            <person name="Mondo S."/>
            <person name="Pangilinan J."/>
            <person name="Riley R."/>
            <person name="LaButti K."/>
            <person name="Andreopoulos B."/>
            <person name="Lipzen A."/>
            <person name="Chen C."/>
            <person name="Yan M."/>
            <person name="Daum C."/>
            <person name="Ng V."/>
            <person name="Clum A."/>
            <person name="Steindorff A."/>
            <person name="Ohm R.A."/>
            <person name="Martin F."/>
            <person name="Silar P."/>
            <person name="Natvig D.O."/>
            <person name="Lalanne C."/>
            <person name="Gautier V."/>
            <person name="Ament-Velasquez S.L."/>
            <person name="Kruys A."/>
            <person name="Hutchinson M.I."/>
            <person name="Powell A.J."/>
            <person name="Barry K."/>
            <person name="Miller A.N."/>
            <person name="Grigoriev I.V."/>
            <person name="Debuchy R."/>
            <person name="Gladieux P."/>
            <person name="Hiltunen Thoren M."/>
            <person name="Johannesson H."/>
        </authorList>
    </citation>
    <scope>NUCLEOTIDE SEQUENCE</scope>
    <source>
        <strain evidence="3">PSN324</strain>
    </source>
</reference>
<dbReference type="SUPFAM" id="SSF53335">
    <property type="entry name" value="S-adenosyl-L-methionine-dependent methyltransferases"/>
    <property type="match status" value="1"/>
</dbReference>
<protein>
    <submittedName>
        <fullName evidence="3">Ubiquinone/menaquinone biosynthesis C-methyltransferase UbiE</fullName>
    </submittedName>
</protein>
<dbReference type="InterPro" id="IPR029063">
    <property type="entry name" value="SAM-dependent_MTases_sf"/>
</dbReference>